<gene>
    <name evidence="1" type="ORF">H634G_09164</name>
</gene>
<reference evidence="2" key="1">
    <citation type="journal article" date="2014" name="BMC Genomics">
        <title>The genome sequence of the biocontrol fungus Metarhizium anisopliae and comparative genomics of Metarhizium species.</title>
        <authorList>
            <person name="Pattemore J.A."/>
            <person name="Hane J.K."/>
            <person name="Williams A.H."/>
            <person name="Wilson B.A."/>
            <person name="Stodart B.J."/>
            <person name="Ash G.J."/>
        </authorList>
    </citation>
    <scope>NUCLEOTIDE SEQUENCE [LARGE SCALE GENOMIC DNA]</scope>
    <source>
        <strain evidence="2">BRIP 53293</strain>
    </source>
</reference>
<keyword evidence="2" id="KW-1185">Reference proteome</keyword>
<dbReference type="AlphaFoldDB" id="A0A0D9NT46"/>
<dbReference type="Proteomes" id="UP000054544">
    <property type="component" value="Unassembled WGS sequence"/>
</dbReference>
<evidence type="ECO:0000313" key="1">
    <source>
        <dbReference type="EMBL" id="KJK75800.1"/>
    </source>
</evidence>
<accession>A0A0D9NT46</accession>
<protein>
    <submittedName>
        <fullName evidence="1">Uncharacterized protein</fullName>
    </submittedName>
</protein>
<sequence>MANRGVDDIEGLEINQAPRDIMPPVLLCRDATASKRWCAEKLSKGTLSPEQVATFASHAW</sequence>
<dbReference type="EMBL" id="KE384749">
    <property type="protein sequence ID" value="KJK75800.1"/>
    <property type="molecule type" value="Genomic_DNA"/>
</dbReference>
<evidence type="ECO:0000313" key="2">
    <source>
        <dbReference type="Proteomes" id="UP000054544"/>
    </source>
</evidence>
<proteinExistence type="predicted"/>
<name>A0A0D9NT46_METAN</name>
<organism evidence="1 2">
    <name type="scientific">Metarhizium anisopliae BRIP 53293</name>
    <dbReference type="NCBI Taxonomy" id="1291518"/>
    <lineage>
        <taxon>Eukaryota</taxon>
        <taxon>Fungi</taxon>
        <taxon>Dikarya</taxon>
        <taxon>Ascomycota</taxon>
        <taxon>Pezizomycotina</taxon>
        <taxon>Sordariomycetes</taxon>
        <taxon>Hypocreomycetidae</taxon>
        <taxon>Hypocreales</taxon>
        <taxon>Clavicipitaceae</taxon>
        <taxon>Metarhizium</taxon>
    </lineage>
</organism>